<dbReference type="RefSeq" id="WP_167191933.1">
    <property type="nucleotide sequence ID" value="NZ_JAAONZ010000025.1"/>
</dbReference>
<proteinExistence type="predicted"/>
<dbReference type="Proteomes" id="UP000787472">
    <property type="component" value="Unassembled WGS sequence"/>
</dbReference>
<dbReference type="InterPro" id="IPR009875">
    <property type="entry name" value="PilZ_domain"/>
</dbReference>
<evidence type="ECO:0000313" key="2">
    <source>
        <dbReference type="EMBL" id="NHO68183.1"/>
    </source>
</evidence>
<evidence type="ECO:0000313" key="3">
    <source>
        <dbReference type="Proteomes" id="UP000787472"/>
    </source>
</evidence>
<keyword evidence="3" id="KW-1185">Reference proteome</keyword>
<organism evidence="2 3">
    <name type="scientific">Pseudomaricurvus hydrocarbonicus</name>
    <dbReference type="NCBI Taxonomy" id="1470433"/>
    <lineage>
        <taxon>Bacteria</taxon>
        <taxon>Pseudomonadati</taxon>
        <taxon>Pseudomonadota</taxon>
        <taxon>Gammaproteobacteria</taxon>
        <taxon>Cellvibrionales</taxon>
        <taxon>Cellvibrionaceae</taxon>
        <taxon>Pseudomaricurvus</taxon>
    </lineage>
</organism>
<name>A0A9E5MPY3_9GAMM</name>
<dbReference type="GO" id="GO:0035438">
    <property type="term" value="F:cyclic-di-GMP binding"/>
    <property type="evidence" value="ECO:0007669"/>
    <property type="project" value="InterPro"/>
</dbReference>
<comment type="caution">
    <text evidence="2">The sequence shown here is derived from an EMBL/GenBank/DDBJ whole genome shotgun (WGS) entry which is preliminary data.</text>
</comment>
<protein>
    <submittedName>
        <fullName evidence="2">PilZ domain-containing protein</fullName>
    </submittedName>
</protein>
<dbReference type="AlphaFoldDB" id="A0A9E5MPY3"/>
<dbReference type="EMBL" id="JAAONZ010000025">
    <property type="protein sequence ID" value="NHO68183.1"/>
    <property type="molecule type" value="Genomic_DNA"/>
</dbReference>
<feature type="domain" description="PilZ" evidence="1">
    <location>
        <begin position="8"/>
        <end position="114"/>
    </location>
</feature>
<evidence type="ECO:0000259" key="1">
    <source>
        <dbReference type="Pfam" id="PF07238"/>
    </source>
</evidence>
<reference evidence="2" key="1">
    <citation type="submission" date="2020-03" db="EMBL/GenBank/DDBJ databases">
        <authorList>
            <person name="Guo F."/>
        </authorList>
    </citation>
    <scope>NUCLEOTIDE SEQUENCE</scope>
    <source>
        <strain evidence="2">JCM 30134</strain>
    </source>
</reference>
<sequence length="116" mass="13338">MNELPNYEQRQLDRYEDVGSVEVYDTNSDRFLGRLVNVHEAGLMIMGEAPIRADHVYQLELFWPSRKDPRGHIQLGVDCLWVRQSDDDSNPMCWAGCQIIDLSDSARDQIAMLISP</sequence>
<accession>A0A9E5MPY3</accession>
<gene>
    <name evidence="2" type="ORF">G8770_21750</name>
</gene>
<dbReference type="Pfam" id="PF07238">
    <property type="entry name" value="PilZ"/>
    <property type="match status" value="1"/>
</dbReference>